<evidence type="ECO:0000256" key="1">
    <source>
        <dbReference type="SAM" id="MobiDB-lite"/>
    </source>
</evidence>
<dbReference type="KEGG" id="aau:AAur_pTC20224"/>
<dbReference type="RefSeq" id="WP_011777277.1">
    <property type="nucleotide sequence ID" value="NC_008713.1"/>
</dbReference>
<evidence type="ECO:0008006" key="4">
    <source>
        <dbReference type="Google" id="ProtNLM"/>
    </source>
</evidence>
<dbReference type="Gene3D" id="3.40.720.10">
    <property type="entry name" value="Alkaline Phosphatase, subunit A"/>
    <property type="match status" value="1"/>
</dbReference>
<feature type="region of interest" description="Disordered" evidence="1">
    <location>
        <begin position="86"/>
        <end position="115"/>
    </location>
</feature>
<reference evidence="2 3" key="1">
    <citation type="journal article" date="2006" name="PLoS Genet.">
        <title>Secrets of soil survival revealed by the genome sequence of Arthrobacter aurescens TC1.</title>
        <authorList>
            <person name="Mongodin E.F."/>
            <person name="Shapir N."/>
            <person name="Daugherty S.C."/>
            <person name="DeBoy R.T."/>
            <person name="Emerson J.B."/>
            <person name="Shvartzbeyn A."/>
            <person name="Radune D."/>
            <person name="Vamathevan J."/>
            <person name="Riggs F."/>
            <person name="Grinberg V."/>
            <person name="Khouri H."/>
            <person name="Wackett L.P."/>
            <person name="Nelson K.E."/>
            <person name="Sadowsky M.J."/>
        </authorList>
    </citation>
    <scope>NUCLEOTIDE SEQUENCE [LARGE SCALE GENOMIC DNA]</scope>
    <source>
        <strain evidence="2 3">TC1</strain>
    </source>
</reference>
<keyword evidence="3" id="KW-1185">Reference proteome</keyword>
<sequence length="115" mass="12497">MPADWHQYAGDYENQLFDLENDPHERVNLIHDPATAQVAIEMSAALRSICDPEVVNAQAFNDQAAIIEKAGGEQAIRRRGFVTPMPVPDDVRGDFDDGAASAGKIIDPHNQVGTA</sequence>
<protein>
    <recommendedName>
        <fullName evidence="4">N-sulphoglucosamine sulphohydrolase C-terminal domain-containing protein</fullName>
    </recommendedName>
</protein>
<dbReference type="Proteomes" id="UP000000637">
    <property type="component" value="Plasmid pTC2"/>
</dbReference>
<dbReference type="HOGENOM" id="CLU_2103929_0_0_11"/>
<dbReference type="OrthoDB" id="9777306at2"/>
<organism evidence="2 3">
    <name type="scientific">Paenarthrobacter aurescens (strain TC1)</name>
    <dbReference type="NCBI Taxonomy" id="290340"/>
    <lineage>
        <taxon>Bacteria</taxon>
        <taxon>Bacillati</taxon>
        <taxon>Actinomycetota</taxon>
        <taxon>Actinomycetes</taxon>
        <taxon>Micrococcales</taxon>
        <taxon>Micrococcaceae</taxon>
        <taxon>Paenarthrobacter</taxon>
    </lineage>
</organism>
<dbReference type="SUPFAM" id="SSF53649">
    <property type="entry name" value="Alkaline phosphatase-like"/>
    <property type="match status" value="1"/>
</dbReference>
<dbReference type="eggNOG" id="COG3119">
    <property type="taxonomic scope" value="Bacteria"/>
</dbReference>
<evidence type="ECO:0000313" key="2">
    <source>
        <dbReference type="EMBL" id="ABM10595.1"/>
    </source>
</evidence>
<geneLocation type="plasmid" evidence="2 3">
    <name>pTC2</name>
</geneLocation>
<dbReference type="InterPro" id="IPR017850">
    <property type="entry name" value="Alkaline_phosphatase_core_sf"/>
</dbReference>
<evidence type="ECO:0000313" key="3">
    <source>
        <dbReference type="Proteomes" id="UP000000637"/>
    </source>
</evidence>
<keyword evidence="2" id="KW-0614">Plasmid</keyword>
<dbReference type="EMBL" id="CP000476">
    <property type="protein sequence ID" value="ABM10595.1"/>
    <property type="molecule type" value="Genomic_DNA"/>
</dbReference>
<dbReference type="AlphaFoldDB" id="A1RDR0"/>
<proteinExistence type="predicted"/>
<accession>A1RDR0</accession>
<gene>
    <name evidence="2" type="ordered locus">AAur_pTC20224</name>
</gene>
<name>A1RDR0_PAEAT</name>